<dbReference type="FunFam" id="3.90.1150.10:FF:000006">
    <property type="entry name" value="Phosphoserine aminotransferase"/>
    <property type="match status" value="1"/>
</dbReference>
<dbReference type="EMBL" id="KN824360">
    <property type="protein sequence ID" value="KIM22238.1"/>
    <property type="molecule type" value="Genomic_DNA"/>
</dbReference>
<dbReference type="EC" id="2.6.1.52" evidence="4"/>
<dbReference type="GO" id="GO:0004648">
    <property type="term" value="F:O-phospho-L-serine:2-oxoglutarate aminotransferase activity"/>
    <property type="evidence" value="ECO:0007669"/>
    <property type="project" value="UniProtKB-EC"/>
</dbReference>
<dbReference type="HAMAP" id="MF_00160">
    <property type="entry name" value="SerC_aminotrans_5"/>
    <property type="match status" value="1"/>
</dbReference>
<evidence type="ECO:0000256" key="2">
    <source>
        <dbReference type="ARBA" id="ARBA00005099"/>
    </source>
</evidence>
<evidence type="ECO:0000256" key="1">
    <source>
        <dbReference type="ARBA" id="ARBA00001933"/>
    </source>
</evidence>
<evidence type="ECO:0000256" key="11">
    <source>
        <dbReference type="ARBA" id="ARBA00049007"/>
    </source>
</evidence>
<evidence type="ECO:0000256" key="3">
    <source>
        <dbReference type="ARBA" id="ARBA00006904"/>
    </source>
</evidence>
<dbReference type="Pfam" id="PF00266">
    <property type="entry name" value="Aminotran_5"/>
    <property type="match status" value="1"/>
</dbReference>
<evidence type="ECO:0000256" key="6">
    <source>
        <dbReference type="ARBA" id="ARBA00022605"/>
    </source>
</evidence>
<comment type="similarity">
    <text evidence="3">Belongs to the class-V pyridoxal-phosphate-dependent aminotransferase family. SerC subfamily.</text>
</comment>
<dbReference type="SUPFAM" id="SSF53383">
    <property type="entry name" value="PLP-dependent transferases"/>
    <property type="match status" value="1"/>
</dbReference>
<dbReference type="NCBIfam" id="NF003764">
    <property type="entry name" value="PRK05355.1"/>
    <property type="match status" value="1"/>
</dbReference>
<dbReference type="PANTHER" id="PTHR43247">
    <property type="entry name" value="PHOSPHOSERINE AMINOTRANSFERASE"/>
    <property type="match status" value="1"/>
</dbReference>
<dbReference type="FunFam" id="3.40.640.10:FF:000010">
    <property type="entry name" value="Phosphoserine aminotransferase"/>
    <property type="match status" value="1"/>
</dbReference>
<dbReference type="OrthoDB" id="1703350at2759"/>
<protein>
    <recommendedName>
        <fullName evidence="4">phosphoserine transaminase</fullName>
        <ecNumber evidence="4">2.6.1.52</ecNumber>
    </recommendedName>
</protein>
<dbReference type="STRING" id="933852.A0A0C2W721"/>
<dbReference type="UniPathway" id="UPA00135">
    <property type="reaction ID" value="UER00197"/>
</dbReference>
<dbReference type="GO" id="GO:0005737">
    <property type="term" value="C:cytoplasm"/>
    <property type="evidence" value="ECO:0007669"/>
    <property type="project" value="TreeGrafter"/>
</dbReference>
<evidence type="ECO:0000256" key="8">
    <source>
        <dbReference type="ARBA" id="ARBA00022898"/>
    </source>
</evidence>
<dbReference type="InterPro" id="IPR015422">
    <property type="entry name" value="PyrdxlP-dep_Trfase_small"/>
</dbReference>
<dbReference type="HOGENOM" id="CLU_034866_0_0_1"/>
<dbReference type="Proteomes" id="UP000054097">
    <property type="component" value="Unassembled WGS sequence"/>
</dbReference>
<feature type="domain" description="Aminotransferase class V" evidence="12">
    <location>
        <begin position="7"/>
        <end position="398"/>
    </location>
</feature>
<proteinExistence type="inferred from homology"/>
<keyword evidence="7" id="KW-0808">Transferase</keyword>
<evidence type="ECO:0000256" key="10">
    <source>
        <dbReference type="ARBA" id="ARBA00047630"/>
    </source>
</evidence>
<name>A0A0C2W721_SERVB</name>
<dbReference type="GO" id="GO:0006564">
    <property type="term" value="P:L-serine biosynthetic process"/>
    <property type="evidence" value="ECO:0007669"/>
    <property type="project" value="UniProtKB-KW"/>
</dbReference>
<comment type="catalytic activity">
    <reaction evidence="11">
        <text>O-phospho-L-serine + 2-oxoglutarate = 3-phosphooxypyruvate + L-glutamate</text>
        <dbReference type="Rhea" id="RHEA:14329"/>
        <dbReference type="ChEBI" id="CHEBI:16810"/>
        <dbReference type="ChEBI" id="CHEBI:18110"/>
        <dbReference type="ChEBI" id="CHEBI:29985"/>
        <dbReference type="ChEBI" id="CHEBI:57524"/>
        <dbReference type="EC" id="2.6.1.52"/>
    </reaction>
</comment>
<keyword evidence="9" id="KW-0718">Serine biosynthesis</keyword>
<evidence type="ECO:0000256" key="7">
    <source>
        <dbReference type="ARBA" id="ARBA00022679"/>
    </source>
</evidence>
<accession>A0A0C2W721</accession>
<dbReference type="InterPro" id="IPR000192">
    <property type="entry name" value="Aminotrans_V_dom"/>
</dbReference>
<keyword evidence="14" id="KW-1185">Reference proteome</keyword>
<evidence type="ECO:0000259" key="12">
    <source>
        <dbReference type="Pfam" id="PF00266"/>
    </source>
</evidence>
<dbReference type="PANTHER" id="PTHR43247:SF1">
    <property type="entry name" value="PHOSPHOSERINE AMINOTRANSFERASE"/>
    <property type="match status" value="1"/>
</dbReference>
<dbReference type="InterPro" id="IPR015424">
    <property type="entry name" value="PyrdxlP-dep_Trfase"/>
</dbReference>
<keyword evidence="8" id="KW-0663">Pyridoxal phosphate</keyword>
<dbReference type="InterPro" id="IPR022278">
    <property type="entry name" value="Pser_aminoTfrase"/>
</dbReference>
<evidence type="ECO:0000313" key="13">
    <source>
        <dbReference type="EMBL" id="KIM22238.1"/>
    </source>
</evidence>
<dbReference type="AlphaFoldDB" id="A0A0C2W721"/>
<evidence type="ECO:0000313" key="14">
    <source>
        <dbReference type="Proteomes" id="UP000054097"/>
    </source>
</evidence>
<sequence>MERNSILNLNPGPSSLPLPVLEEAARGLLNFNGTGMGITEISHRSKEFQALTNDLVARIRALLSVPDTHEILFTQGGASLVFSTIALNLLARFRLLHPNLPLSEVSADYVVTGVWSKKAYEEAKRLVQHTGVNVRIAADGRTESEDGKSFQSVPSKDKYQFGPADKTAWIYYCENETVNGVQFASAPEDPAAFPLDAALGPPQHTTIDPPLVADFSSSFLSRPIPQIERHALIYGGAQKNIGPAGLTIIIVRKDLLVDVDAAHTLGGCPPCPLTLSFQTLAESGSLYNTPPMFSMYVSDLVLKDLQAKGGLSVVEENNRQKQQVVYGVLEKMEEAGIIQLNVKPGSRSWMNVTFIFHDPALGARFVKEAEAKGLRGVKGHRSVGGFRLSLYNAITLENARTVAGFLEEFLASTKDD</sequence>
<reference evidence="13 14" key="1">
    <citation type="submission" date="2014-04" db="EMBL/GenBank/DDBJ databases">
        <authorList>
            <consortium name="DOE Joint Genome Institute"/>
            <person name="Kuo A."/>
            <person name="Zuccaro A."/>
            <person name="Kohler A."/>
            <person name="Nagy L.G."/>
            <person name="Floudas D."/>
            <person name="Copeland A."/>
            <person name="Barry K.W."/>
            <person name="Cichocki N."/>
            <person name="Veneault-Fourrey C."/>
            <person name="LaButti K."/>
            <person name="Lindquist E.A."/>
            <person name="Lipzen A."/>
            <person name="Lundell T."/>
            <person name="Morin E."/>
            <person name="Murat C."/>
            <person name="Sun H."/>
            <person name="Tunlid A."/>
            <person name="Henrissat B."/>
            <person name="Grigoriev I.V."/>
            <person name="Hibbett D.S."/>
            <person name="Martin F."/>
            <person name="Nordberg H.P."/>
            <person name="Cantor M.N."/>
            <person name="Hua S.X."/>
        </authorList>
    </citation>
    <scope>NUCLEOTIDE SEQUENCE [LARGE SCALE GENOMIC DNA]</scope>
    <source>
        <strain evidence="13 14">MAFF 305830</strain>
    </source>
</reference>
<dbReference type="Gene3D" id="3.90.1150.10">
    <property type="entry name" value="Aspartate Aminotransferase, domain 1"/>
    <property type="match status" value="1"/>
</dbReference>
<dbReference type="InterPro" id="IPR015421">
    <property type="entry name" value="PyrdxlP-dep_Trfase_major"/>
</dbReference>
<dbReference type="PIRSF" id="PIRSF000525">
    <property type="entry name" value="SerC"/>
    <property type="match status" value="1"/>
</dbReference>
<reference evidence="14" key="2">
    <citation type="submission" date="2015-01" db="EMBL/GenBank/DDBJ databases">
        <title>Evolutionary Origins and Diversification of the Mycorrhizal Mutualists.</title>
        <authorList>
            <consortium name="DOE Joint Genome Institute"/>
            <consortium name="Mycorrhizal Genomics Consortium"/>
            <person name="Kohler A."/>
            <person name="Kuo A."/>
            <person name="Nagy L.G."/>
            <person name="Floudas D."/>
            <person name="Copeland A."/>
            <person name="Barry K.W."/>
            <person name="Cichocki N."/>
            <person name="Veneault-Fourrey C."/>
            <person name="LaButti K."/>
            <person name="Lindquist E.A."/>
            <person name="Lipzen A."/>
            <person name="Lundell T."/>
            <person name="Morin E."/>
            <person name="Murat C."/>
            <person name="Riley R."/>
            <person name="Ohm R."/>
            <person name="Sun H."/>
            <person name="Tunlid A."/>
            <person name="Henrissat B."/>
            <person name="Grigoriev I.V."/>
            <person name="Hibbett D.S."/>
            <person name="Martin F."/>
        </authorList>
    </citation>
    <scope>NUCLEOTIDE SEQUENCE [LARGE SCALE GENOMIC DNA]</scope>
    <source>
        <strain evidence="14">MAFF 305830</strain>
    </source>
</reference>
<keyword evidence="6" id="KW-0028">Amino-acid biosynthesis</keyword>
<organism evidence="13 14">
    <name type="scientific">Serendipita vermifera MAFF 305830</name>
    <dbReference type="NCBI Taxonomy" id="933852"/>
    <lineage>
        <taxon>Eukaryota</taxon>
        <taxon>Fungi</taxon>
        <taxon>Dikarya</taxon>
        <taxon>Basidiomycota</taxon>
        <taxon>Agaricomycotina</taxon>
        <taxon>Agaricomycetes</taxon>
        <taxon>Sebacinales</taxon>
        <taxon>Serendipitaceae</taxon>
        <taxon>Serendipita</taxon>
    </lineage>
</organism>
<keyword evidence="5" id="KW-0032">Aminotransferase</keyword>
<comment type="cofactor">
    <cofactor evidence="1">
        <name>pyridoxal 5'-phosphate</name>
        <dbReference type="ChEBI" id="CHEBI:597326"/>
    </cofactor>
</comment>
<comment type="catalytic activity">
    <reaction evidence="10">
        <text>4-(phosphooxy)-L-threonine + 2-oxoglutarate = (R)-3-hydroxy-2-oxo-4-phosphooxybutanoate + L-glutamate</text>
        <dbReference type="Rhea" id="RHEA:16573"/>
        <dbReference type="ChEBI" id="CHEBI:16810"/>
        <dbReference type="ChEBI" id="CHEBI:29985"/>
        <dbReference type="ChEBI" id="CHEBI:58452"/>
        <dbReference type="ChEBI" id="CHEBI:58538"/>
        <dbReference type="EC" id="2.6.1.52"/>
    </reaction>
</comment>
<gene>
    <name evidence="13" type="ORF">M408DRAFT_333010</name>
</gene>
<evidence type="ECO:0000256" key="5">
    <source>
        <dbReference type="ARBA" id="ARBA00022576"/>
    </source>
</evidence>
<dbReference type="GO" id="GO:0030170">
    <property type="term" value="F:pyridoxal phosphate binding"/>
    <property type="evidence" value="ECO:0007669"/>
    <property type="project" value="TreeGrafter"/>
</dbReference>
<dbReference type="Gene3D" id="3.40.640.10">
    <property type="entry name" value="Type I PLP-dependent aspartate aminotransferase-like (Major domain)"/>
    <property type="match status" value="1"/>
</dbReference>
<comment type="pathway">
    <text evidence="2">Amino-acid biosynthesis; L-serine biosynthesis; L-serine from 3-phospho-D-glycerate: step 2/3.</text>
</comment>
<evidence type="ECO:0000256" key="9">
    <source>
        <dbReference type="ARBA" id="ARBA00023299"/>
    </source>
</evidence>
<evidence type="ECO:0000256" key="4">
    <source>
        <dbReference type="ARBA" id="ARBA00013030"/>
    </source>
</evidence>